<feature type="region of interest" description="Disordered" evidence="1">
    <location>
        <begin position="359"/>
        <end position="379"/>
    </location>
</feature>
<dbReference type="Proteomes" id="UP001143981">
    <property type="component" value="Unassembled WGS sequence"/>
</dbReference>
<dbReference type="OrthoDB" id="430364at2759"/>
<protein>
    <recommendedName>
        <fullName evidence="2">SEC7 domain-containing protein</fullName>
    </recommendedName>
</protein>
<evidence type="ECO:0000313" key="3">
    <source>
        <dbReference type="EMBL" id="KAJ1730201.1"/>
    </source>
</evidence>
<dbReference type="InterPro" id="IPR023394">
    <property type="entry name" value="Sec7_C_sf"/>
</dbReference>
<feature type="domain" description="SEC7" evidence="2">
    <location>
        <begin position="419"/>
        <end position="606"/>
    </location>
</feature>
<dbReference type="InterPro" id="IPR035999">
    <property type="entry name" value="Sec7_dom_sf"/>
</dbReference>
<organism evidence="3 4">
    <name type="scientific">Coemansia biformis</name>
    <dbReference type="NCBI Taxonomy" id="1286918"/>
    <lineage>
        <taxon>Eukaryota</taxon>
        <taxon>Fungi</taxon>
        <taxon>Fungi incertae sedis</taxon>
        <taxon>Zoopagomycota</taxon>
        <taxon>Kickxellomycotina</taxon>
        <taxon>Kickxellomycetes</taxon>
        <taxon>Kickxellales</taxon>
        <taxon>Kickxellaceae</taxon>
        <taxon>Coemansia</taxon>
    </lineage>
</organism>
<dbReference type="SMART" id="SM00222">
    <property type="entry name" value="Sec7"/>
    <property type="match status" value="1"/>
</dbReference>
<feature type="region of interest" description="Disordered" evidence="1">
    <location>
        <begin position="50"/>
        <end position="162"/>
    </location>
</feature>
<dbReference type="EMBL" id="JANBOI010000488">
    <property type="protein sequence ID" value="KAJ1730201.1"/>
    <property type="molecule type" value="Genomic_DNA"/>
</dbReference>
<dbReference type="GO" id="GO:0032012">
    <property type="term" value="P:regulation of ARF protein signal transduction"/>
    <property type="evidence" value="ECO:0007669"/>
    <property type="project" value="InterPro"/>
</dbReference>
<evidence type="ECO:0000313" key="4">
    <source>
        <dbReference type="Proteomes" id="UP001143981"/>
    </source>
</evidence>
<dbReference type="PANTHER" id="PTHR10663">
    <property type="entry name" value="GUANYL-NUCLEOTIDE EXCHANGE FACTOR"/>
    <property type="match status" value="1"/>
</dbReference>
<dbReference type="Pfam" id="PF01369">
    <property type="entry name" value="Sec7"/>
    <property type="match status" value="1"/>
</dbReference>
<dbReference type="GO" id="GO:0005085">
    <property type="term" value="F:guanyl-nucleotide exchange factor activity"/>
    <property type="evidence" value="ECO:0007669"/>
    <property type="project" value="InterPro"/>
</dbReference>
<dbReference type="InterPro" id="IPR000904">
    <property type="entry name" value="Sec7_dom"/>
</dbReference>
<keyword evidence="4" id="KW-1185">Reference proteome</keyword>
<reference evidence="3" key="1">
    <citation type="submission" date="2022-07" db="EMBL/GenBank/DDBJ databases">
        <title>Phylogenomic reconstructions and comparative analyses of Kickxellomycotina fungi.</title>
        <authorList>
            <person name="Reynolds N.K."/>
            <person name="Stajich J.E."/>
            <person name="Barry K."/>
            <person name="Grigoriev I.V."/>
            <person name="Crous P."/>
            <person name="Smith M.E."/>
        </authorList>
    </citation>
    <scope>NUCLEOTIDE SEQUENCE</scope>
    <source>
        <strain evidence="3">BCRC 34381</strain>
    </source>
</reference>
<feature type="region of interest" description="Disordered" evidence="1">
    <location>
        <begin position="1"/>
        <end position="22"/>
    </location>
</feature>
<feature type="non-terminal residue" evidence="3">
    <location>
        <position position="614"/>
    </location>
</feature>
<dbReference type="SUPFAM" id="SSF48425">
    <property type="entry name" value="Sec7 domain"/>
    <property type="match status" value="1"/>
</dbReference>
<evidence type="ECO:0000259" key="2">
    <source>
        <dbReference type="PROSITE" id="PS50190"/>
    </source>
</evidence>
<feature type="compositionally biased region" description="Acidic residues" evidence="1">
    <location>
        <begin position="55"/>
        <end position="69"/>
    </location>
</feature>
<sequence>MRIPSAPGPSVPRVRRSISAYGPTSRLIQLSRDDARRSRLFTEYEHLVALKDASDGADDEDDEAEDGDEVPSQSAYPGSGHQRTGVAVEERGRTSAAGALTRHPGDLASIVEETDGSWSSFEDITGGALAGDRRPHGGRAATQAEGPRPTTAQQSPHRPQWQLREEHSASMYMQGGLFSQQQTERRWSRIISQNQHLFRAHAVVEQADEVLSRDGARSPAPEAPRGRASDASAALLAAAQPLVLDLPQSVDLFHDMAQALAERLPPPLSAGSTTSTSSASTIVLRPDAMLSSAPLSVLRRPQSAAAHVAGGAGARPSNAPGEPGGRRDAARAGAASKRTSIYIDAESLFDGAIFGSEDLPHAQKSREPPGDAQPKRQHSDYTPTIAASSLLSEGLVLDTDIDAEPASASPASDDGRSLNGQEFFDAAFGGIGESSPADEFPAECTYRTARHSARVREQLRHVEESTPAPALGAALSKGGQEHRELLAAYMRRFDFLEQPIDFALRQLFRELRLPSESQQIDRIIMGFAESYHTCNPGLFHSAEVVYAYAFAILLLHTDAHNPRVKHKITKAQFTARARLLDEGPPGQDSEMFDEILDILYDNVTMVKFEYAPAG</sequence>
<name>A0A9W8CWJ5_9FUNG</name>
<feature type="compositionally biased region" description="Pro residues" evidence="1">
    <location>
        <begin position="1"/>
        <end position="10"/>
    </location>
</feature>
<accession>A0A9W8CWJ5</accession>
<feature type="region of interest" description="Disordered" evidence="1">
    <location>
        <begin position="304"/>
        <end position="333"/>
    </location>
</feature>
<proteinExistence type="predicted"/>
<gene>
    <name evidence="3" type="ORF">LPJ61_003138</name>
</gene>
<evidence type="ECO:0000256" key="1">
    <source>
        <dbReference type="SAM" id="MobiDB-lite"/>
    </source>
</evidence>
<dbReference type="PANTHER" id="PTHR10663:SF405">
    <property type="entry name" value="ARF GUANINE NUCLEOTIDE EXCHANGE FACTOR SYT1"/>
    <property type="match status" value="1"/>
</dbReference>
<comment type="caution">
    <text evidence="3">The sequence shown here is derived from an EMBL/GenBank/DDBJ whole genome shotgun (WGS) entry which is preliminary data.</text>
</comment>
<dbReference type="AlphaFoldDB" id="A0A9W8CWJ5"/>
<dbReference type="Gene3D" id="1.10.1000.11">
    <property type="entry name" value="Arf Nucleotide-binding Site Opener,domain 2"/>
    <property type="match status" value="1"/>
</dbReference>
<dbReference type="PROSITE" id="PS50190">
    <property type="entry name" value="SEC7"/>
    <property type="match status" value="1"/>
</dbReference>